<evidence type="ECO:0000259" key="1">
    <source>
        <dbReference type="Pfam" id="PF00717"/>
    </source>
</evidence>
<dbReference type="OrthoDB" id="9791537at2"/>
<dbReference type="CDD" id="cd06529">
    <property type="entry name" value="S24_LexA-like"/>
    <property type="match status" value="1"/>
</dbReference>
<comment type="caution">
    <text evidence="2">The sequence shown here is derived from an EMBL/GenBank/DDBJ whole genome shotgun (WGS) entry which is preliminary data.</text>
</comment>
<protein>
    <submittedName>
        <fullName evidence="2">Putative prophage repressor</fullName>
    </submittedName>
</protein>
<name>U3AMK7_9VIBR</name>
<dbReference type="STRING" id="1219077.VAZ01S_017_01000"/>
<dbReference type="InterPro" id="IPR015927">
    <property type="entry name" value="Peptidase_S24_S26A/B/C"/>
</dbReference>
<dbReference type="RefSeq" id="WP_021708783.1">
    <property type="nucleotide sequence ID" value="NZ_BAOB01000357.1"/>
</dbReference>
<organism evidence="2 3">
    <name type="scientific">Vibrio azureus NBRC 104587</name>
    <dbReference type="NCBI Taxonomy" id="1219077"/>
    <lineage>
        <taxon>Bacteria</taxon>
        <taxon>Pseudomonadati</taxon>
        <taxon>Pseudomonadota</taxon>
        <taxon>Gammaproteobacteria</taxon>
        <taxon>Vibrionales</taxon>
        <taxon>Vibrionaceae</taxon>
        <taxon>Vibrio</taxon>
    </lineage>
</organism>
<reference evidence="2 3" key="1">
    <citation type="submission" date="2013-09" db="EMBL/GenBank/DDBJ databases">
        <title>Whole genome shotgun sequence of Vibrio azureus NBRC 104587.</title>
        <authorList>
            <person name="Isaki S."/>
            <person name="Hosoyama A."/>
            <person name="Numata M."/>
            <person name="Hashimoto M."/>
            <person name="Hosoyama Y."/>
            <person name="Tsuchikane K."/>
            <person name="Noguchi M."/>
            <person name="Hirakata S."/>
            <person name="Ichikawa N."/>
            <person name="Ohji S."/>
            <person name="Yamazoe A."/>
            <person name="Fujita N."/>
        </authorList>
    </citation>
    <scope>NUCLEOTIDE SEQUENCE [LARGE SCALE GENOMIC DNA]</scope>
    <source>
        <strain evidence="2 3">NBRC 104587</strain>
    </source>
</reference>
<accession>U3AMK7</accession>
<dbReference type="EMBL" id="BATL01000017">
    <property type="protein sequence ID" value="GAD75005.1"/>
    <property type="molecule type" value="Genomic_DNA"/>
</dbReference>
<gene>
    <name evidence="2" type="ORF">VAZ01S_017_01000</name>
</gene>
<dbReference type="InterPro" id="IPR036286">
    <property type="entry name" value="LexA/Signal_pep-like_sf"/>
</dbReference>
<dbReference type="Pfam" id="PF00717">
    <property type="entry name" value="Peptidase_S24"/>
    <property type="match status" value="1"/>
</dbReference>
<dbReference type="Proteomes" id="UP000016567">
    <property type="component" value="Unassembled WGS sequence"/>
</dbReference>
<keyword evidence="3" id="KW-1185">Reference proteome</keyword>
<dbReference type="SUPFAM" id="SSF51306">
    <property type="entry name" value="LexA/Signal peptidase"/>
    <property type="match status" value="1"/>
</dbReference>
<dbReference type="Gene3D" id="2.10.109.10">
    <property type="entry name" value="Umud Fragment, subunit A"/>
    <property type="match status" value="1"/>
</dbReference>
<dbReference type="AlphaFoldDB" id="U3AMK7"/>
<dbReference type="eggNOG" id="COG1974">
    <property type="taxonomic scope" value="Bacteria"/>
</dbReference>
<evidence type="ECO:0000313" key="3">
    <source>
        <dbReference type="Proteomes" id="UP000016567"/>
    </source>
</evidence>
<sequence length="220" mass="24516">MKTIEEVRLLNARTLLARYKTLSEFANVLDRSATQISRVMGKNPTKTIGSKLARHIERCTSMQTGWLDLDHSRATNTVDQKEAYSPTTTPVREVPIISWVQASIFCCSEPQVIPANSEMIFCPTLGASERTFALRVVGDSMTNPYGRSYPEGTIIFVDPLKEASVGKRVLAKTIKGHTFKQLAENEYGEKYLKPLNPSYRPILEDGIEVCGVVIGSYNPE</sequence>
<dbReference type="InterPro" id="IPR039418">
    <property type="entry name" value="LexA-like"/>
</dbReference>
<proteinExistence type="predicted"/>
<feature type="domain" description="Peptidase S24/S26A/S26B/S26C" evidence="1">
    <location>
        <begin position="95"/>
        <end position="214"/>
    </location>
</feature>
<evidence type="ECO:0000313" key="2">
    <source>
        <dbReference type="EMBL" id="GAD75005.1"/>
    </source>
</evidence>